<feature type="domain" description="CTLH" evidence="5">
    <location>
        <begin position="37"/>
        <end position="94"/>
    </location>
</feature>
<feature type="region of interest" description="Disordered" evidence="4">
    <location>
        <begin position="285"/>
        <end position="324"/>
    </location>
</feature>
<dbReference type="Proteomes" id="UP000053144">
    <property type="component" value="Chromosome 4"/>
</dbReference>
<keyword evidence="2" id="KW-0677">Repeat</keyword>
<accession>A0A0L9UGZ4</accession>
<reference evidence="7" key="1">
    <citation type="journal article" date="2015" name="Proc. Natl. Acad. Sci. U.S.A.">
        <title>Genome sequencing of adzuki bean (Vigna angularis) provides insight into high starch and low fat accumulation and domestication.</title>
        <authorList>
            <person name="Yang K."/>
            <person name="Tian Z."/>
            <person name="Chen C."/>
            <person name="Luo L."/>
            <person name="Zhao B."/>
            <person name="Wang Z."/>
            <person name="Yu L."/>
            <person name="Li Y."/>
            <person name="Sun Y."/>
            <person name="Li W."/>
            <person name="Chen Y."/>
            <person name="Li Y."/>
            <person name="Zhang Y."/>
            <person name="Ai D."/>
            <person name="Zhao J."/>
            <person name="Shang C."/>
            <person name="Ma Y."/>
            <person name="Wu B."/>
            <person name="Wang M."/>
            <person name="Gao L."/>
            <person name="Sun D."/>
            <person name="Zhang P."/>
            <person name="Guo F."/>
            <person name="Wang W."/>
            <person name="Li Y."/>
            <person name="Wang J."/>
            <person name="Varshney R.K."/>
            <person name="Wang J."/>
            <person name="Ling H.Q."/>
            <person name="Wan P."/>
        </authorList>
    </citation>
    <scope>NUCLEOTIDE SEQUENCE</scope>
    <source>
        <strain evidence="7">cv. Jingnong 6</strain>
    </source>
</reference>
<dbReference type="PANTHER" id="PTHR44083:SF30">
    <property type="entry name" value="TOPLESS-LIKE PROTEIN"/>
    <property type="match status" value="1"/>
</dbReference>
<name>A0A0L9UGZ4_PHAAN</name>
<dbReference type="Pfam" id="PF00400">
    <property type="entry name" value="WD40"/>
    <property type="match status" value="1"/>
</dbReference>
<evidence type="ECO:0000256" key="4">
    <source>
        <dbReference type="SAM" id="MobiDB-lite"/>
    </source>
</evidence>
<dbReference type="InterPro" id="IPR054532">
    <property type="entry name" value="TPL_SMU1_LisH-like"/>
</dbReference>
<dbReference type="InterPro" id="IPR036322">
    <property type="entry name" value="WD40_repeat_dom_sf"/>
</dbReference>
<dbReference type="OMA" id="MEANMSH"/>
<dbReference type="AlphaFoldDB" id="A0A0L9UGZ4"/>
<dbReference type="Gene3D" id="2.130.10.10">
    <property type="entry name" value="YVTN repeat-like/Quinoprotein amine dehydrogenase"/>
    <property type="match status" value="1"/>
</dbReference>
<keyword evidence="1 3" id="KW-0853">WD repeat</keyword>
<gene>
    <name evidence="6" type="ORF">LR48_Vigan04g221100</name>
</gene>
<dbReference type="InterPro" id="IPR015943">
    <property type="entry name" value="WD40/YVTN_repeat-like_dom_sf"/>
</dbReference>
<dbReference type="SMART" id="SM00668">
    <property type="entry name" value="CTLH"/>
    <property type="match status" value="1"/>
</dbReference>
<protein>
    <recommendedName>
        <fullName evidence="5">CTLH domain-containing protein</fullName>
    </recommendedName>
</protein>
<feature type="compositionally biased region" description="Basic and acidic residues" evidence="4">
    <location>
        <begin position="312"/>
        <end position="324"/>
    </location>
</feature>
<dbReference type="Pfam" id="PF21359">
    <property type="entry name" value="zf_topless"/>
    <property type="match status" value="1"/>
</dbReference>
<evidence type="ECO:0000256" key="3">
    <source>
        <dbReference type="PROSITE-ProRule" id="PRU00221"/>
    </source>
</evidence>
<evidence type="ECO:0000256" key="2">
    <source>
        <dbReference type="ARBA" id="ARBA00022737"/>
    </source>
</evidence>
<evidence type="ECO:0000313" key="6">
    <source>
        <dbReference type="EMBL" id="KOM42013.1"/>
    </source>
</evidence>
<evidence type="ECO:0000256" key="1">
    <source>
        <dbReference type="ARBA" id="ARBA00022574"/>
    </source>
</evidence>
<dbReference type="SUPFAM" id="SSF50978">
    <property type="entry name" value="WD40 repeat-like"/>
    <property type="match status" value="1"/>
</dbReference>
<dbReference type="PANTHER" id="PTHR44083">
    <property type="entry name" value="TOPLESS-RELATED PROTEIN 1-RELATED"/>
    <property type="match status" value="1"/>
</dbReference>
<dbReference type="PROSITE" id="PS50082">
    <property type="entry name" value="WD_REPEATS_2"/>
    <property type="match status" value="1"/>
</dbReference>
<dbReference type="STRING" id="3914.A0A0L9UGZ4"/>
<organism evidence="6 7">
    <name type="scientific">Phaseolus angularis</name>
    <name type="common">Azuki bean</name>
    <name type="synonym">Vigna angularis</name>
    <dbReference type="NCBI Taxonomy" id="3914"/>
    <lineage>
        <taxon>Eukaryota</taxon>
        <taxon>Viridiplantae</taxon>
        <taxon>Streptophyta</taxon>
        <taxon>Embryophyta</taxon>
        <taxon>Tracheophyta</taxon>
        <taxon>Spermatophyta</taxon>
        <taxon>Magnoliopsida</taxon>
        <taxon>eudicotyledons</taxon>
        <taxon>Gunneridae</taxon>
        <taxon>Pentapetalae</taxon>
        <taxon>rosids</taxon>
        <taxon>fabids</taxon>
        <taxon>Fabales</taxon>
        <taxon>Fabaceae</taxon>
        <taxon>Papilionoideae</taxon>
        <taxon>50 kb inversion clade</taxon>
        <taxon>NPAAA clade</taxon>
        <taxon>indigoferoid/millettioid clade</taxon>
        <taxon>Phaseoleae</taxon>
        <taxon>Vigna</taxon>
    </lineage>
</organism>
<dbReference type="PROSITE" id="PS50897">
    <property type="entry name" value="CTLH"/>
    <property type="match status" value="1"/>
</dbReference>
<dbReference type="Pfam" id="PF21889">
    <property type="entry name" value="TPR1-like_2nd"/>
    <property type="match status" value="2"/>
</dbReference>
<feature type="repeat" description="WD" evidence="3">
    <location>
        <begin position="501"/>
        <end position="542"/>
    </location>
</feature>
<dbReference type="GO" id="GO:0006355">
    <property type="term" value="P:regulation of DNA-templated transcription"/>
    <property type="evidence" value="ECO:0007669"/>
    <property type="project" value="InterPro"/>
</dbReference>
<proteinExistence type="predicted"/>
<evidence type="ECO:0000313" key="7">
    <source>
        <dbReference type="Proteomes" id="UP000053144"/>
    </source>
</evidence>
<feature type="compositionally biased region" description="Polar residues" evidence="4">
    <location>
        <begin position="294"/>
        <end position="305"/>
    </location>
</feature>
<evidence type="ECO:0000259" key="5">
    <source>
        <dbReference type="PROSITE" id="PS50897"/>
    </source>
</evidence>
<sequence>MENSALSKDLVFLTLQFLNEEGLKETAQRLECESGLYFNMKHFEEMLVVGKWNEAESYLSRFTRIDDNMHSTKIYFEIRKQKYLEALDIETVVAPYDSDIGKVTCDKHELEANPKGVVRDALDTDRIGCRSRRRSRSIGRRTILSHDRGKALDILLKDLKVFFPGHEDLFNEMTQLLTVNDIREHASLSTYGDANSVRKIVADGIIKLVEENPQLHGKLKFPTFRKQRLYYLLNQSLNWQHKVCKDPLGVSDMKTFLMDRVSGSSLNPSSLQSEGSDSIENLQSETTMEDHNVLSLQGRPSQVSKENGYGKGLEDRRSNSIEESHKNSKLSNYLDICESSPCQFLELPTHPKISKIVRLTYTNEGNGILALASNGNHLLWKWPCNNLNPDGKVTTQVSPHIWQPRSDFQLMSNELASSYSGVPISSFSLSKNDLYLMSTSGGPISFFNMFSFKSLVTIMPPPPMPTCLAFYPRDNNILAIGLDDFSIIIYNASTNKIISKLEGHTQRVSDLAFSVSFDLLVSIGVKDQIFVWNTNEWKKLKDGYLKIYGQRVPDIPSETHIQFHLYQKHFLVVRSDCLAMYEATDLKCCNQWVPRVAGVICQATFSSDGQAVYVSFVDGTVAILDTLKFQLRCKINLSTYISTIPSSSMSPIAIAAHPHMPSQFVVGLTDGRAFVFEPRKSQDWSRFSL</sequence>
<dbReference type="InterPro" id="IPR027728">
    <property type="entry name" value="Topless_fam"/>
</dbReference>
<dbReference type="InterPro" id="IPR006595">
    <property type="entry name" value="CTLH_C"/>
</dbReference>
<dbReference type="SMART" id="SM00320">
    <property type="entry name" value="WD40"/>
    <property type="match status" value="4"/>
</dbReference>
<dbReference type="Pfam" id="PF17814">
    <property type="entry name" value="LisH_TPL"/>
    <property type="match status" value="1"/>
</dbReference>
<dbReference type="InterPro" id="IPR001680">
    <property type="entry name" value="WD40_rpt"/>
</dbReference>
<dbReference type="Gramene" id="KOM42013">
    <property type="protein sequence ID" value="KOM42013"/>
    <property type="gene ID" value="LR48_Vigan04g221100"/>
</dbReference>
<dbReference type="EMBL" id="CM003374">
    <property type="protein sequence ID" value="KOM42013.1"/>
    <property type="molecule type" value="Genomic_DNA"/>
</dbReference>
<dbReference type="InterPro" id="IPR048419">
    <property type="entry name" value="Topless_Znf"/>
</dbReference>
<dbReference type="InterPro" id="IPR006594">
    <property type="entry name" value="LisH"/>
</dbReference>
<dbReference type="InterPro" id="IPR054080">
    <property type="entry name" value="TPR1-like_2nd"/>
</dbReference>
<dbReference type="PROSITE" id="PS50896">
    <property type="entry name" value="LISH"/>
    <property type="match status" value="1"/>
</dbReference>